<proteinExistence type="predicted"/>
<evidence type="ECO:0000313" key="2">
    <source>
        <dbReference type="EMBL" id="CAE07881.1"/>
    </source>
</evidence>
<organism evidence="2 3">
    <name type="scientific">Parasynechococcus marenigrum (strain WH8102)</name>
    <dbReference type="NCBI Taxonomy" id="84588"/>
    <lineage>
        <taxon>Bacteria</taxon>
        <taxon>Bacillati</taxon>
        <taxon>Cyanobacteriota</taxon>
        <taxon>Cyanophyceae</taxon>
        <taxon>Synechococcales</taxon>
        <taxon>Prochlorococcaceae</taxon>
        <taxon>Parasynechococcus</taxon>
        <taxon>Parasynechococcus marenigrum</taxon>
    </lineage>
</organism>
<dbReference type="AlphaFoldDB" id="Q7U6H2"/>
<dbReference type="HOGENOM" id="CLU_2866268_0_0_3"/>
<dbReference type="eggNOG" id="ENOG50323CJ">
    <property type="taxonomic scope" value="Bacteria"/>
</dbReference>
<dbReference type="Proteomes" id="UP000001422">
    <property type="component" value="Chromosome"/>
</dbReference>
<dbReference type="EMBL" id="BX569692">
    <property type="protein sequence ID" value="CAE07881.1"/>
    <property type="molecule type" value="Genomic_DNA"/>
</dbReference>
<name>Q7U6H2_PARMW</name>
<accession>Q7U6H2</accession>
<sequence length="64" mass="7066">MGGLSGTKSDDFINAAKARAEAAIQDNQPKLTKLEKAFRHAALRRRAQDARRAADDHRAKPNTH</sequence>
<evidence type="ECO:0000256" key="1">
    <source>
        <dbReference type="SAM" id="MobiDB-lite"/>
    </source>
</evidence>
<dbReference type="KEGG" id="syw:SYNW1366"/>
<dbReference type="RefSeq" id="WP_011128230.1">
    <property type="nucleotide sequence ID" value="NC_005070.1"/>
</dbReference>
<reference evidence="2 3" key="1">
    <citation type="journal article" date="2003" name="Nature">
        <title>The genome of a motile marine Synechococcus.</title>
        <authorList>
            <person name="Palenik B."/>
            <person name="Brahamsha B."/>
            <person name="Larimer F."/>
            <person name="Land M."/>
            <person name="Hauser L."/>
            <person name="Chain P."/>
            <person name="Lamerdin J."/>
            <person name="Regala W."/>
            <person name="Allen E.A."/>
            <person name="McCarren J."/>
            <person name="Paulsen I."/>
            <person name="Dufresne A."/>
            <person name="Partensky F."/>
            <person name="Webb E."/>
            <person name="Waterbury J."/>
        </authorList>
    </citation>
    <scope>NUCLEOTIDE SEQUENCE [LARGE SCALE GENOMIC DNA]</scope>
    <source>
        <strain evidence="2 3">WH8102</strain>
    </source>
</reference>
<dbReference type="STRING" id="84588.SYNW1366"/>
<evidence type="ECO:0000313" key="3">
    <source>
        <dbReference type="Proteomes" id="UP000001422"/>
    </source>
</evidence>
<feature type="region of interest" description="Disordered" evidence="1">
    <location>
        <begin position="42"/>
        <end position="64"/>
    </location>
</feature>
<feature type="compositionally biased region" description="Basic and acidic residues" evidence="1">
    <location>
        <begin position="46"/>
        <end position="64"/>
    </location>
</feature>
<keyword evidence="3" id="KW-1185">Reference proteome</keyword>
<gene>
    <name evidence="2" type="ordered locus">SYNW1366</name>
</gene>
<protein>
    <submittedName>
        <fullName evidence="2">Uncharacterized protein</fullName>
    </submittedName>
</protein>